<protein>
    <recommendedName>
        <fullName evidence="3">Phage protein</fullName>
    </recommendedName>
</protein>
<reference evidence="1 2" key="1">
    <citation type="submission" date="2016-10" db="EMBL/GenBank/DDBJ databases">
        <title>The whole genome sequencing and assembly of L. cotyniformis subsp. torquens DSM 20004 strain.</title>
        <authorList>
            <person name="Park M.-K."/>
            <person name="Lee Y.-J."/>
            <person name="Yi H."/>
            <person name="Bahn Y.-S."/>
            <person name="Kim J.F."/>
            <person name="Lee D.-W."/>
        </authorList>
    </citation>
    <scope>NUCLEOTIDE SEQUENCE [LARGE SCALE GENOMIC DNA]</scope>
    <source>
        <strain evidence="1 2">DSM 20004</strain>
    </source>
</reference>
<dbReference type="AlphaFoldDB" id="A0A2D1KMH4"/>
<accession>A0A2D1KMH4</accession>
<evidence type="ECO:0000313" key="2">
    <source>
        <dbReference type="Proteomes" id="UP000223559"/>
    </source>
</evidence>
<gene>
    <name evidence="1" type="ORF">LC20004_05150</name>
</gene>
<organism evidence="1 2">
    <name type="scientific">Loigolactobacillus coryniformis subsp. torquens DSM 20004 = KCTC 3535</name>
    <dbReference type="NCBI Taxonomy" id="1423822"/>
    <lineage>
        <taxon>Bacteria</taxon>
        <taxon>Bacillati</taxon>
        <taxon>Bacillota</taxon>
        <taxon>Bacilli</taxon>
        <taxon>Lactobacillales</taxon>
        <taxon>Lactobacillaceae</taxon>
        <taxon>Loigolactobacillus</taxon>
    </lineage>
</organism>
<proteinExistence type="predicted"/>
<sequence length="98" mass="11657">MCARNGYFDFNQALDSYEWELRAILEGCRLRSLDEREQLARLAADVGYFNNAKKPKFNKIFNKEREEKRIHEIFNGKPKRAKDKHKILAALDHFKERG</sequence>
<evidence type="ECO:0000313" key="1">
    <source>
        <dbReference type="EMBL" id="ATO43329.1"/>
    </source>
</evidence>
<name>A0A2D1KMH4_9LACO</name>
<keyword evidence="2" id="KW-1185">Reference proteome</keyword>
<dbReference type="Proteomes" id="UP000223559">
    <property type="component" value="Chromosome"/>
</dbReference>
<dbReference type="KEGG" id="lcy:LC20004_05150"/>
<evidence type="ECO:0008006" key="3">
    <source>
        <dbReference type="Google" id="ProtNLM"/>
    </source>
</evidence>
<dbReference type="EMBL" id="CP017697">
    <property type="protein sequence ID" value="ATO43329.1"/>
    <property type="molecule type" value="Genomic_DNA"/>
</dbReference>